<evidence type="ECO:0000313" key="3">
    <source>
        <dbReference type="Proteomes" id="UP000317093"/>
    </source>
</evidence>
<dbReference type="InterPro" id="IPR029062">
    <property type="entry name" value="Class_I_gatase-like"/>
</dbReference>
<evidence type="ECO:0000256" key="1">
    <source>
        <dbReference type="SAM" id="Phobius"/>
    </source>
</evidence>
<accession>A0A518AZH3</accession>
<protein>
    <recommendedName>
        <fullName evidence="4">Glutamine amidotransferase domain-containing protein</fullName>
    </recommendedName>
</protein>
<dbReference type="EMBL" id="CP036279">
    <property type="protein sequence ID" value="QDU60110.1"/>
    <property type="molecule type" value="Genomic_DNA"/>
</dbReference>
<gene>
    <name evidence="2" type="ORF">Pan216_09470</name>
</gene>
<dbReference type="OrthoDB" id="252901at2"/>
<organism evidence="2 3">
    <name type="scientific">Kolteria novifilia</name>
    <dbReference type="NCBI Taxonomy" id="2527975"/>
    <lineage>
        <taxon>Bacteria</taxon>
        <taxon>Pseudomonadati</taxon>
        <taxon>Planctomycetota</taxon>
        <taxon>Planctomycetia</taxon>
        <taxon>Kolteriales</taxon>
        <taxon>Kolteriaceae</taxon>
        <taxon>Kolteria</taxon>
    </lineage>
</organism>
<dbReference type="Gene3D" id="3.40.50.880">
    <property type="match status" value="1"/>
</dbReference>
<dbReference type="PANTHER" id="PTHR37947:SF1">
    <property type="entry name" value="BLL2462 PROTEIN"/>
    <property type="match status" value="1"/>
</dbReference>
<keyword evidence="3" id="KW-1185">Reference proteome</keyword>
<dbReference type="SUPFAM" id="SSF52317">
    <property type="entry name" value="Class I glutamine amidotransferase-like"/>
    <property type="match status" value="1"/>
</dbReference>
<name>A0A518AZH3_9BACT</name>
<keyword evidence="1" id="KW-0812">Transmembrane</keyword>
<dbReference type="SUPFAM" id="SSF53300">
    <property type="entry name" value="vWA-like"/>
    <property type="match status" value="1"/>
</dbReference>
<keyword evidence="1" id="KW-1133">Transmembrane helix</keyword>
<reference evidence="2 3" key="1">
    <citation type="submission" date="2019-02" db="EMBL/GenBank/DDBJ databases">
        <title>Deep-cultivation of Planctomycetes and their phenomic and genomic characterization uncovers novel biology.</title>
        <authorList>
            <person name="Wiegand S."/>
            <person name="Jogler M."/>
            <person name="Boedeker C."/>
            <person name="Pinto D."/>
            <person name="Vollmers J."/>
            <person name="Rivas-Marin E."/>
            <person name="Kohn T."/>
            <person name="Peeters S.H."/>
            <person name="Heuer A."/>
            <person name="Rast P."/>
            <person name="Oberbeckmann S."/>
            <person name="Bunk B."/>
            <person name="Jeske O."/>
            <person name="Meyerdierks A."/>
            <person name="Storesund J.E."/>
            <person name="Kallscheuer N."/>
            <person name="Luecker S."/>
            <person name="Lage O.M."/>
            <person name="Pohl T."/>
            <person name="Merkel B.J."/>
            <person name="Hornburger P."/>
            <person name="Mueller R.-W."/>
            <person name="Bruemmer F."/>
            <person name="Labrenz M."/>
            <person name="Spormann A.M."/>
            <person name="Op den Camp H."/>
            <person name="Overmann J."/>
            <person name="Amann R."/>
            <person name="Jetten M.S.M."/>
            <person name="Mascher T."/>
            <person name="Medema M.H."/>
            <person name="Devos D.P."/>
            <person name="Kaster A.-K."/>
            <person name="Ovreas L."/>
            <person name="Rohde M."/>
            <person name="Galperin M.Y."/>
            <person name="Jogler C."/>
        </authorList>
    </citation>
    <scope>NUCLEOTIDE SEQUENCE [LARGE SCALE GENOMIC DNA]</scope>
    <source>
        <strain evidence="2 3">Pan216</strain>
    </source>
</reference>
<dbReference type="PANTHER" id="PTHR37947">
    <property type="entry name" value="BLL2462 PROTEIN"/>
    <property type="match status" value="1"/>
</dbReference>
<feature type="transmembrane region" description="Helical" evidence="1">
    <location>
        <begin position="12"/>
        <end position="33"/>
    </location>
</feature>
<feature type="transmembrane region" description="Helical" evidence="1">
    <location>
        <begin position="45"/>
        <end position="67"/>
    </location>
</feature>
<proteinExistence type="predicted"/>
<dbReference type="InterPro" id="IPR036465">
    <property type="entry name" value="vWFA_dom_sf"/>
</dbReference>
<dbReference type="RefSeq" id="WP_145255440.1">
    <property type="nucleotide sequence ID" value="NZ_CP036279.1"/>
</dbReference>
<evidence type="ECO:0000313" key="2">
    <source>
        <dbReference type="EMBL" id="QDU60110.1"/>
    </source>
</evidence>
<dbReference type="Proteomes" id="UP000317093">
    <property type="component" value="Chromosome"/>
</dbReference>
<dbReference type="AlphaFoldDB" id="A0A518AZH3"/>
<evidence type="ECO:0008006" key="4">
    <source>
        <dbReference type="Google" id="ProtNLM"/>
    </source>
</evidence>
<sequence>MNGSEQNWYSLQLVGAPVWLIVPAAILVAWWLLRIQRRELDDRPRGLRIGMAILRGAAAVALVLMLLEPALTKESRESTLPVVTVLVDQSGSMEVGKDGGTPGDKLDAAIALGLVPEELRPTNAAKARRELAAFLEDAPTLSAALAALQESGMMGPAVSAERLERAAQIAMTHAEEARELVELTGATQGLPDHFLQLAAELDRIGDQFDRALARVGVPSSSEIELSLNGLQRLAESSEEIIERTEAEQSAVDETLVTGADADSPIKQGLEELERLSRRERALRLLQKVILPKLDGRARVELLGFGQSSRKLLDAGAAQGTDEATDFESVLKTVARDWSHDYLGGVLVLSDGRQTAGGDPLPPVRALRSRGTAFSTIGVAESGHPPDAVVSEILGSPDVFLGETIRIDVRYRVAGFGDKPWDLVVSGFGEELDRKTITGNGEWQTERFEFPAREAGVHTLTARLEPTAGAEESSFPAQALAEAIDEGVDPAGLRGLVDAARLPEADHDNNQARMLVSVNEDPMRVLIVDALARWECRYLVTLFERDRKVTIDRQYRMIGMSQGDGSLLPRTQEELDGFDLVILGDLGPSELSTAEQQRLEAYVSRRGGFLICLAGPRSLPHGYGLGGIAKLLPVRVVRPPTDGMNERSIALTSDGDGHPITSVLKDEQLNVRLWPLLPPLRWIADGVVAKPGAIVLLEADDEERTPLVAVQRYGAGRVLWMGSPESWRWRDQLGDTVHRRFWLQAVRWGVGTRLRGKDPRLQMALDRNLVLEGEPVLVRARAHRTDGRSIGAPLLVRVGRLDEEGNLLEKSVREFPLLASEEGSTIRERSIDALEPGVWSATVSTSEPGFEDLSETRRFLVRRRQDQEMIELAADPEALRRLAEEGGGRYGDIGDADRVVAELVEGLEPRMEERRLTYSLWDNYTALLLVGALLCVEWLWRKRSGLP</sequence>
<dbReference type="KEGG" id="knv:Pan216_09470"/>
<keyword evidence="1" id="KW-0472">Membrane</keyword>